<reference evidence="2" key="1">
    <citation type="submission" date="2022-08" db="EMBL/GenBank/DDBJ databases">
        <title>Genomic analyses of the natural microbiome of Caenorhabditis elegans.</title>
        <authorList>
            <person name="Samuel B."/>
        </authorList>
    </citation>
    <scope>NUCLEOTIDE SEQUENCE</scope>
    <source>
        <strain evidence="2">BIGb0277</strain>
    </source>
</reference>
<sequence>MEPAPAGNPVEGSSVPRHIHTAYRPQHLHTAGLIPDVV</sequence>
<evidence type="ECO:0000313" key="3">
    <source>
        <dbReference type="Proteomes" id="UP001320691"/>
    </source>
</evidence>
<name>A0AAW5PKB0_9GAMM</name>
<gene>
    <name evidence="2" type="ORF">M2412_002596</name>
</gene>
<dbReference type="AlphaFoldDB" id="A0AAW5PKB0"/>
<comment type="caution">
    <text evidence="2">The sequence shown here is derived from an EMBL/GenBank/DDBJ whole genome shotgun (WGS) entry which is preliminary data.</text>
</comment>
<protein>
    <submittedName>
        <fullName evidence="2">Uncharacterized protein</fullName>
    </submittedName>
</protein>
<dbReference type="Proteomes" id="UP001320691">
    <property type="component" value="Unassembled WGS sequence"/>
</dbReference>
<proteinExistence type="predicted"/>
<dbReference type="EMBL" id="JANUEK010000006">
    <property type="protein sequence ID" value="MCS4280602.1"/>
    <property type="molecule type" value="Genomic_DNA"/>
</dbReference>
<feature type="region of interest" description="Disordered" evidence="1">
    <location>
        <begin position="1"/>
        <end position="26"/>
    </location>
</feature>
<evidence type="ECO:0000313" key="2">
    <source>
        <dbReference type="EMBL" id="MCS4280602.1"/>
    </source>
</evidence>
<organism evidence="2 3">
    <name type="scientific">Stenotrophomonas rhizophila</name>
    <dbReference type="NCBI Taxonomy" id="216778"/>
    <lineage>
        <taxon>Bacteria</taxon>
        <taxon>Pseudomonadati</taxon>
        <taxon>Pseudomonadota</taxon>
        <taxon>Gammaproteobacteria</taxon>
        <taxon>Lysobacterales</taxon>
        <taxon>Lysobacteraceae</taxon>
        <taxon>Stenotrophomonas</taxon>
    </lineage>
</organism>
<evidence type="ECO:0000256" key="1">
    <source>
        <dbReference type="SAM" id="MobiDB-lite"/>
    </source>
</evidence>
<accession>A0AAW5PKB0</accession>